<accession>A0ABD1DIM1</accession>
<organism evidence="1 2">
    <name type="scientific">Culex pipiens pipiens</name>
    <name type="common">Northern house mosquito</name>
    <dbReference type="NCBI Taxonomy" id="38569"/>
    <lineage>
        <taxon>Eukaryota</taxon>
        <taxon>Metazoa</taxon>
        <taxon>Ecdysozoa</taxon>
        <taxon>Arthropoda</taxon>
        <taxon>Hexapoda</taxon>
        <taxon>Insecta</taxon>
        <taxon>Pterygota</taxon>
        <taxon>Neoptera</taxon>
        <taxon>Endopterygota</taxon>
        <taxon>Diptera</taxon>
        <taxon>Nematocera</taxon>
        <taxon>Culicoidea</taxon>
        <taxon>Culicidae</taxon>
        <taxon>Culicinae</taxon>
        <taxon>Culicini</taxon>
        <taxon>Culex</taxon>
        <taxon>Culex</taxon>
    </lineage>
</organism>
<comment type="caution">
    <text evidence="1">The sequence shown here is derived from an EMBL/GenBank/DDBJ whole genome shotgun (WGS) entry which is preliminary data.</text>
</comment>
<evidence type="ECO:0000313" key="1">
    <source>
        <dbReference type="EMBL" id="KAL1399594.1"/>
    </source>
</evidence>
<dbReference type="EMBL" id="JBEHCU010005500">
    <property type="protein sequence ID" value="KAL1399594.1"/>
    <property type="molecule type" value="Genomic_DNA"/>
</dbReference>
<protein>
    <submittedName>
        <fullName evidence="1">Uncharacterized protein</fullName>
    </submittedName>
</protein>
<sequence length="145" mass="16432">MWQARTTPTKWCRQLASGELLAELLEMFEFMYHSSLRFSSSLQFIIQDVVPRQLDWLIDSVSCSRFSEEGGRGEIHYVLRGECVEDVMKSRSVSRDVSSGKTETIRRIDPSVLKICSDPDEIGHVLVSWCIVEGICVKNAGSMLV</sequence>
<dbReference type="AlphaFoldDB" id="A0ABD1DIM1"/>
<gene>
    <name evidence="1" type="ORF">pipiens_008087</name>
</gene>
<name>A0ABD1DIM1_CULPP</name>
<keyword evidence="2" id="KW-1185">Reference proteome</keyword>
<evidence type="ECO:0000313" key="2">
    <source>
        <dbReference type="Proteomes" id="UP001562425"/>
    </source>
</evidence>
<reference evidence="1 2" key="1">
    <citation type="submission" date="2024-05" db="EMBL/GenBank/DDBJ databases">
        <title>Culex pipiens pipiens assembly and annotation.</title>
        <authorList>
            <person name="Alout H."/>
            <person name="Durand T."/>
        </authorList>
    </citation>
    <scope>NUCLEOTIDE SEQUENCE [LARGE SCALE GENOMIC DNA]</scope>
    <source>
        <strain evidence="1">HA-2024</strain>
        <tissue evidence="1">Whole body</tissue>
    </source>
</reference>
<dbReference type="Proteomes" id="UP001562425">
    <property type="component" value="Unassembled WGS sequence"/>
</dbReference>
<proteinExistence type="predicted"/>